<reference evidence="1 2" key="1">
    <citation type="submission" date="2024-02" db="EMBL/GenBank/DDBJ databases">
        <authorList>
            <person name="Vignale AGUSTIN F."/>
            <person name="Sosa J E."/>
            <person name="Modenutti C."/>
        </authorList>
    </citation>
    <scope>NUCLEOTIDE SEQUENCE [LARGE SCALE GENOMIC DNA]</scope>
</reference>
<comment type="caution">
    <text evidence="1">The sequence shown here is derived from an EMBL/GenBank/DDBJ whole genome shotgun (WGS) entry which is preliminary data.</text>
</comment>
<keyword evidence="2" id="KW-1185">Reference proteome</keyword>
<evidence type="ECO:0000313" key="1">
    <source>
        <dbReference type="EMBL" id="CAK9187846.1"/>
    </source>
</evidence>
<proteinExistence type="predicted"/>
<feature type="non-terminal residue" evidence="1">
    <location>
        <position position="1"/>
    </location>
</feature>
<name>A0ABC8V3B4_9AQUA</name>
<dbReference type="Proteomes" id="UP001642360">
    <property type="component" value="Unassembled WGS sequence"/>
</dbReference>
<protein>
    <submittedName>
        <fullName evidence="1">Uncharacterized protein</fullName>
    </submittedName>
</protein>
<sequence>THAAERILQPIAAADRFVAVDEVVFDGRRRGGGCRWRTLPIRQKALLAAAIAGDGRCRVRSA</sequence>
<gene>
    <name evidence="1" type="ORF">ILEXP_LOCUS58453</name>
</gene>
<accession>A0ABC8V3B4</accession>
<dbReference type="EMBL" id="CAUOFW020010170">
    <property type="protein sequence ID" value="CAK9187846.1"/>
    <property type="molecule type" value="Genomic_DNA"/>
</dbReference>
<evidence type="ECO:0000313" key="2">
    <source>
        <dbReference type="Proteomes" id="UP001642360"/>
    </source>
</evidence>
<dbReference type="AlphaFoldDB" id="A0ABC8V3B4"/>
<organism evidence="1 2">
    <name type="scientific">Ilex paraguariensis</name>
    <name type="common">yerba mate</name>
    <dbReference type="NCBI Taxonomy" id="185542"/>
    <lineage>
        <taxon>Eukaryota</taxon>
        <taxon>Viridiplantae</taxon>
        <taxon>Streptophyta</taxon>
        <taxon>Embryophyta</taxon>
        <taxon>Tracheophyta</taxon>
        <taxon>Spermatophyta</taxon>
        <taxon>Magnoliopsida</taxon>
        <taxon>eudicotyledons</taxon>
        <taxon>Gunneridae</taxon>
        <taxon>Pentapetalae</taxon>
        <taxon>asterids</taxon>
        <taxon>campanulids</taxon>
        <taxon>Aquifoliales</taxon>
        <taxon>Aquifoliaceae</taxon>
        <taxon>Ilex</taxon>
    </lineage>
</organism>